<gene>
    <name evidence="3" type="ORF">ACFQ3U_11755</name>
</gene>
<dbReference type="PANTHER" id="PTHR12110:SF41">
    <property type="entry name" value="INOSOSE DEHYDRATASE"/>
    <property type="match status" value="1"/>
</dbReference>
<organism evidence="3 4">
    <name type="scientific">Leucobacter albus</name>
    <dbReference type="NCBI Taxonomy" id="272210"/>
    <lineage>
        <taxon>Bacteria</taxon>
        <taxon>Bacillati</taxon>
        <taxon>Actinomycetota</taxon>
        <taxon>Actinomycetes</taxon>
        <taxon>Micrococcales</taxon>
        <taxon>Microbacteriaceae</taxon>
        <taxon>Leucobacter</taxon>
    </lineage>
</organism>
<accession>A0ABW3TQ63</accession>
<comment type="caution">
    <text evidence="3">The sequence shown here is derived from an EMBL/GenBank/DDBJ whole genome shotgun (WGS) entry which is preliminary data.</text>
</comment>
<evidence type="ECO:0000313" key="4">
    <source>
        <dbReference type="Proteomes" id="UP001597181"/>
    </source>
</evidence>
<dbReference type="GO" id="GO:0016853">
    <property type="term" value="F:isomerase activity"/>
    <property type="evidence" value="ECO:0007669"/>
    <property type="project" value="UniProtKB-KW"/>
</dbReference>
<sequence length="298" mass="31893">MLIGAHALVFSGKFDHEGLKTAIEGTRKAGFDLIEIPLMDLENFDVGLARRLVDDNGLEVSASLGLTESTDLSSENSAVVAAGETLLSRCIDTVEALGGTRLCGVIYSAMQKYVQPATAGGRANSQAALSRLSRYAADRGVELSLEVVNRYESNVINTARSGLQFLDGVEKLTGLDGGADGRVSLHLDTYHMNIEEPDMFSPVLAAGSRLGYVHIGESHRGYLGSGSVDFGSFFRALAQIGYDGPVVFESFSTAVVSAELSNTLGVWRNLWHDSDDLAAHANRFIRDTVHAAETIALH</sequence>
<feature type="domain" description="Xylose isomerase-like TIM barrel" evidence="2">
    <location>
        <begin position="27"/>
        <end position="254"/>
    </location>
</feature>
<evidence type="ECO:0000256" key="1">
    <source>
        <dbReference type="ARBA" id="ARBA00023277"/>
    </source>
</evidence>
<dbReference type="PANTHER" id="PTHR12110">
    <property type="entry name" value="HYDROXYPYRUVATE ISOMERASE"/>
    <property type="match status" value="1"/>
</dbReference>
<dbReference type="InterPro" id="IPR013022">
    <property type="entry name" value="Xyl_isomerase-like_TIM-brl"/>
</dbReference>
<dbReference type="SUPFAM" id="SSF51658">
    <property type="entry name" value="Xylose isomerase-like"/>
    <property type="match status" value="1"/>
</dbReference>
<dbReference type="Gene3D" id="3.20.20.150">
    <property type="entry name" value="Divalent-metal-dependent TIM barrel enzymes"/>
    <property type="match status" value="1"/>
</dbReference>
<dbReference type="EMBL" id="JBHTLY010000005">
    <property type="protein sequence ID" value="MFD1202567.1"/>
    <property type="molecule type" value="Genomic_DNA"/>
</dbReference>
<evidence type="ECO:0000259" key="2">
    <source>
        <dbReference type="Pfam" id="PF01261"/>
    </source>
</evidence>
<keyword evidence="1" id="KW-0119">Carbohydrate metabolism</keyword>
<dbReference type="Proteomes" id="UP001597181">
    <property type="component" value="Unassembled WGS sequence"/>
</dbReference>
<dbReference type="InterPro" id="IPR036237">
    <property type="entry name" value="Xyl_isomerase-like_sf"/>
</dbReference>
<dbReference type="InterPro" id="IPR050312">
    <property type="entry name" value="IolE/XylAMocC-like"/>
</dbReference>
<keyword evidence="4" id="KW-1185">Reference proteome</keyword>
<dbReference type="RefSeq" id="WP_343960543.1">
    <property type="nucleotide sequence ID" value="NZ_BAAAKZ010000008.1"/>
</dbReference>
<evidence type="ECO:0000313" key="3">
    <source>
        <dbReference type="EMBL" id="MFD1202567.1"/>
    </source>
</evidence>
<reference evidence="4" key="1">
    <citation type="journal article" date="2019" name="Int. J. Syst. Evol. Microbiol.">
        <title>The Global Catalogue of Microorganisms (GCM) 10K type strain sequencing project: providing services to taxonomists for standard genome sequencing and annotation.</title>
        <authorList>
            <consortium name="The Broad Institute Genomics Platform"/>
            <consortium name="The Broad Institute Genome Sequencing Center for Infectious Disease"/>
            <person name="Wu L."/>
            <person name="Ma J."/>
        </authorList>
    </citation>
    <scope>NUCLEOTIDE SEQUENCE [LARGE SCALE GENOMIC DNA]</scope>
    <source>
        <strain evidence="4">CCUG 50213</strain>
    </source>
</reference>
<protein>
    <submittedName>
        <fullName evidence="3">Sugar phosphate isomerase/epimerase</fullName>
    </submittedName>
</protein>
<keyword evidence="3" id="KW-0413">Isomerase</keyword>
<proteinExistence type="predicted"/>
<name>A0ABW3TQ63_9MICO</name>
<dbReference type="Pfam" id="PF01261">
    <property type="entry name" value="AP_endonuc_2"/>
    <property type="match status" value="1"/>
</dbReference>